<dbReference type="InterPro" id="IPR001279">
    <property type="entry name" value="Metallo-B-lactamas"/>
</dbReference>
<sequence length="225" mass="25876">MDLTYEVHTIKTFHRGWTNYCYIIVDIVSRSAIVVDPSWELSKITNKLSELEVDLSAILLTHSHYDHVNLVEPLSKLFNPHVYMSKKEIDFYQFRCRNLIALNDRQTISIGITKALCLLTPGHTAGGMCYLFSDSIFTGDTVFTEGCGICEDHGSSAEDMFESIQRVKSEVPSEVRVYPGHSFGKTPGHTMDELLKHNIYFQIDKKEHFVKFRNRKNQKGIFDFK</sequence>
<dbReference type="GO" id="GO:0046872">
    <property type="term" value="F:metal ion binding"/>
    <property type="evidence" value="ECO:0007669"/>
    <property type="project" value="UniProtKB-KW"/>
</dbReference>
<dbReference type="OrthoDB" id="9802248at2"/>
<dbReference type="Proteomes" id="UP000187367">
    <property type="component" value="Unassembled WGS sequence"/>
</dbReference>
<name>A0A1R1QP44_9BACI</name>
<dbReference type="PANTHER" id="PTHR46233">
    <property type="entry name" value="HYDROXYACYLGLUTATHIONE HYDROLASE GLOC"/>
    <property type="match status" value="1"/>
</dbReference>
<dbReference type="CDD" id="cd16275">
    <property type="entry name" value="BaeB-like_MBL-fold"/>
    <property type="match status" value="1"/>
</dbReference>
<dbReference type="PANTHER" id="PTHR46233:SF3">
    <property type="entry name" value="HYDROXYACYLGLUTATHIONE HYDROLASE GLOC"/>
    <property type="match status" value="1"/>
</dbReference>
<dbReference type="AlphaFoldDB" id="A0A1R1QP44"/>
<dbReference type="InterPro" id="IPR036866">
    <property type="entry name" value="RibonucZ/Hydroxyglut_hydro"/>
</dbReference>
<evidence type="ECO:0000256" key="1">
    <source>
        <dbReference type="ARBA" id="ARBA00001947"/>
    </source>
</evidence>
<evidence type="ECO:0000259" key="5">
    <source>
        <dbReference type="SMART" id="SM00849"/>
    </source>
</evidence>
<proteinExistence type="predicted"/>
<dbReference type="InterPro" id="IPR051453">
    <property type="entry name" value="MBL_Glyoxalase_II"/>
</dbReference>
<dbReference type="Gene3D" id="3.60.15.10">
    <property type="entry name" value="Ribonuclease Z/Hydroxyacylglutathione hydrolase-like"/>
    <property type="match status" value="1"/>
</dbReference>
<reference evidence="6 7" key="1">
    <citation type="submission" date="2017-01" db="EMBL/GenBank/DDBJ databases">
        <title>Bacillus phylogenomics.</title>
        <authorList>
            <person name="Dunlap C."/>
        </authorList>
    </citation>
    <scope>NUCLEOTIDE SEQUENCE [LARGE SCALE GENOMIC DNA]</scope>
    <source>
        <strain evidence="6 7">NRRL B-41282</strain>
    </source>
</reference>
<dbReference type="SUPFAM" id="SSF56281">
    <property type="entry name" value="Metallo-hydrolase/oxidoreductase"/>
    <property type="match status" value="1"/>
</dbReference>
<keyword evidence="3" id="KW-0378">Hydrolase</keyword>
<evidence type="ECO:0000256" key="2">
    <source>
        <dbReference type="ARBA" id="ARBA00022723"/>
    </source>
</evidence>
<evidence type="ECO:0000256" key="4">
    <source>
        <dbReference type="ARBA" id="ARBA00022833"/>
    </source>
</evidence>
<evidence type="ECO:0000313" key="6">
    <source>
        <dbReference type="EMBL" id="OMI06433.1"/>
    </source>
</evidence>
<dbReference type="GO" id="GO:0016787">
    <property type="term" value="F:hydrolase activity"/>
    <property type="evidence" value="ECO:0007669"/>
    <property type="project" value="UniProtKB-KW"/>
</dbReference>
<dbReference type="EMBL" id="MTJL01000015">
    <property type="protein sequence ID" value="OMI06433.1"/>
    <property type="molecule type" value="Genomic_DNA"/>
</dbReference>
<evidence type="ECO:0000256" key="3">
    <source>
        <dbReference type="ARBA" id="ARBA00022801"/>
    </source>
</evidence>
<accession>A0A1R1QP44</accession>
<dbReference type="Pfam" id="PF00753">
    <property type="entry name" value="Lactamase_B"/>
    <property type="match status" value="1"/>
</dbReference>
<comment type="caution">
    <text evidence="6">The sequence shown here is derived from an EMBL/GenBank/DDBJ whole genome shotgun (WGS) entry which is preliminary data.</text>
</comment>
<organism evidence="6 7">
    <name type="scientific">Bacillus swezeyi</name>
    <dbReference type="NCBI Taxonomy" id="1925020"/>
    <lineage>
        <taxon>Bacteria</taxon>
        <taxon>Bacillati</taxon>
        <taxon>Bacillota</taxon>
        <taxon>Bacilli</taxon>
        <taxon>Bacillales</taxon>
        <taxon>Bacillaceae</taxon>
        <taxon>Bacillus</taxon>
    </lineage>
</organism>
<protein>
    <submittedName>
        <fullName evidence="6">MBL fold metallo-hydrolase</fullName>
    </submittedName>
</protein>
<comment type="cofactor">
    <cofactor evidence="1">
        <name>Zn(2+)</name>
        <dbReference type="ChEBI" id="CHEBI:29105"/>
    </cofactor>
</comment>
<keyword evidence="2" id="KW-0479">Metal-binding</keyword>
<accession>A0A1R1S3I9</accession>
<keyword evidence="4" id="KW-0862">Zinc</keyword>
<dbReference type="RefSeq" id="WP_076758231.1">
    <property type="nucleotide sequence ID" value="NZ_JARMMH010000014.1"/>
</dbReference>
<feature type="domain" description="Metallo-beta-lactamase" evidence="5">
    <location>
        <begin position="18"/>
        <end position="181"/>
    </location>
</feature>
<evidence type="ECO:0000313" key="7">
    <source>
        <dbReference type="Proteomes" id="UP000187367"/>
    </source>
</evidence>
<gene>
    <name evidence="6" type="ORF">BW143_08825</name>
</gene>
<keyword evidence="7" id="KW-1185">Reference proteome</keyword>
<dbReference type="SMART" id="SM00849">
    <property type="entry name" value="Lactamase_B"/>
    <property type="match status" value="1"/>
</dbReference>